<protein>
    <submittedName>
        <fullName evidence="3">Uncharacterized protein</fullName>
    </submittedName>
</protein>
<gene>
    <name evidence="3" type="ORF">I601_2171</name>
</gene>
<feature type="signal peptide" evidence="2">
    <location>
        <begin position="1"/>
        <end position="24"/>
    </location>
</feature>
<feature type="transmembrane region" description="Helical" evidence="1">
    <location>
        <begin position="88"/>
        <end position="106"/>
    </location>
</feature>
<reference evidence="3 4" key="1">
    <citation type="submission" date="2016-03" db="EMBL/GenBank/DDBJ databases">
        <title>Complete genome sequence of a soil Actinobacterium, Nocardioides dokdonensis FR1436.</title>
        <authorList>
            <person name="Kwon S.-K."/>
            <person name="Kim K."/>
            <person name="Kim J.F."/>
        </authorList>
    </citation>
    <scope>NUCLEOTIDE SEQUENCE [LARGE SCALE GENOMIC DNA]</scope>
    <source>
        <strain evidence="3 4">FR1436</strain>
    </source>
</reference>
<evidence type="ECO:0000256" key="2">
    <source>
        <dbReference type="SAM" id="SignalP"/>
    </source>
</evidence>
<evidence type="ECO:0000313" key="3">
    <source>
        <dbReference type="EMBL" id="ANH38596.1"/>
    </source>
</evidence>
<proteinExistence type="predicted"/>
<name>A0A1A9GKI4_9ACTN</name>
<keyword evidence="1" id="KW-0812">Transmembrane</keyword>
<feature type="transmembrane region" description="Helical" evidence="1">
    <location>
        <begin position="112"/>
        <end position="130"/>
    </location>
</feature>
<dbReference type="Proteomes" id="UP000077868">
    <property type="component" value="Chromosome"/>
</dbReference>
<dbReference type="KEGG" id="ndk:I601_2171"/>
<dbReference type="EMBL" id="CP015079">
    <property type="protein sequence ID" value="ANH38596.1"/>
    <property type="molecule type" value="Genomic_DNA"/>
</dbReference>
<dbReference type="AlphaFoldDB" id="A0A1A9GKI4"/>
<evidence type="ECO:0000313" key="4">
    <source>
        <dbReference type="Proteomes" id="UP000077868"/>
    </source>
</evidence>
<feature type="transmembrane region" description="Helical" evidence="1">
    <location>
        <begin position="41"/>
        <end position="63"/>
    </location>
</feature>
<dbReference type="STRING" id="1300347.I601_2171"/>
<accession>A0A1A9GKI4</accession>
<dbReference type="PATRIC" id="fig|1300347.3.peg.2165"/>
<dbReference type="OrthoDB" id="3790687at2"/>
<dbReference type="RefSeq" id="WP_068109293.1">
    <property type="nucleotide sequence ID" value="NZ_CP015079.1"/>
</dbReference>
<keyword evidence="4" id="KW-1185">Reference proteome</keyword>
<organism evidence="3 4">
    <name type="scientific">Nocardioides dokdonensis FR1436</name>
    <dbReference type="NCBI Taxonomy" id="1300347"/>
    <lineage>
        <taxon>Bacteria</taxon>
        <taxon>Bacillati</taxon>
        <taxon>Actinomycetota</taxon>
        <taxon>Actinomycetes</taxon>
        <taxon>Propionibacteriales</taxon>
        <taxon>Nocardioidaceae</taxon>
        <taxon>Nocardioides</taxon>
    </lineage>
</organism>
<keyword evidence="2" id="KW-0732">Signal</keyword>
<keyword evidence="1" id="KW-0472">Membrane</keyword>
<sequence length="136" mass="14627">MPTTTTARPLRPWLLAALPALALAAGVGALAARVRDDAPDAVTFTVFAAMTFGFFLALGAILLDRTERPEQNEDSIESQWAREASSRAFYDLLIALALVTFLTSVLDTGGVPLWPFVALGLADISVRLVVLQRREG</sequence>
<keyword evidence="1" id="KW-1133">Transmembrane helix</keyword>
<feature type="chain" id="PRO_5038749241" evidence="2">
    <location>
        <begin position="25"/>
        <end position="136"/>
    </location>
</feature>
<evidence type="ECO:0000256" key="1">
    <source>
        <dbReference type="SAM" id="Phobius"/>
    </source>
</evidence>